<dbReference type="GO" id="GO:0016020">
    <property type="term" value="C:membrane"/>
    <property type="evidence" value="ECO:0007669"/>
    <property type="project" value="UniProtKB-SubCell"/>
</dbReference>
<comment type="subcellular location">
    <subcellularLocation>
        <location evidence="1">Membrane</location>
        <topology evidence="1">Multi-pass membrane protein</topology>
    </subcellularLocation>
</comment>
<evidence type="ECO:0000256" key="5">
    <source>
        <dbReference type="SAM" id="Phobius"/>
    </source>
</evidence>
<reference evidence="8" key="1">
    <citation type="submission" date="2016-10" db="EMBL/GenBank/DDBJ databases">
        <authorList>
            <person name="Varghese N."/>
            <person name="Submissions S."/>
        </authorList>
    </citation>
    <scope>NUCLEOTIDE SEQUENCE [LARGE SCALE GENOMIC DNA]</scope>
    <source>
        <strain evidence="8">CGMCC 1.11022</strain>
    </source>
</reference>
<feature type="transmembrane region" description="Helical" evidence="5">
    <location>
        <begin position="119"/>
        <end position="140"/>
    </location>
</feature>
<dbReference type="Pfam" id="PF00892">
    <property type="entry name" value="EamA"/>
    <property type="match status" value="2"/>
</dbReference>
<organism evidence="7 8">
    <name type="scientific">Mesorhizobium muleiense</name>
    <dbReference type="NCBI Taxonomy" id="1004279"/>
    <lineage>
        <taxon>Bacteria</taxon>
        <taxon>Pseudomonadati</taxon>
        <taxon>Pseudomonadota</taxon>
        <taxon>Alphaproteobacteria</taxon>
        <taxon>Hyphomicrobiales</taxon>
        <taxon>Phyllobacteriaceae</taxon>
        <taxon>Mesorhizobium</taxon>
    </lineage>
</organism>
<sequence length="349" mass="36554">MPAAGGSSDLMRLCLANNHGWIMIEAFLSCLPYKDGVADQCSPEGCEPAMPAKTDMKTELALLIALAVLWGASYTFIKIGVETIPPVTLIAARTLIAGGILLALIRWRGLTLPRDTASWRRFAFQACLNSVVPFTLIASAERSLDAGLATILNATSPIFTFLLTALITRHEPVTMRKLFGVGAGIAGICLIVGTQALGGLGHQLWAQLAVVAATVCYAGAAIFGRGFKGLDPMIPAAGSMLCGAAILVPLSLVFDRPWALAPSTASILALLVLSVFSTALAFCIYFRLIHTLGSVGTTSQAYLRVPIGVGIGAVFLGESLGPTAWWGMALVVAGVAAMTLPVRKPVFAR</sequence>
<name>A0A1G8R4T4_9HYPH</name>
<gene>
    <name evidence="7" type="ORF">SAMN05428953_104265</name>
</gene>
<proteinExistence type="predicted"/>
<keyword evidence="8" id="KW-1185">Reference proteome</keyword>
<feature type="transmembrane region" description="Helical" evidence="5">
    <location>
        <begin position="236"/>
        <end position="254"/>
    </location>
</feature>
<evidence type="ECO:0000256" key="2">
    <source>
        <dbReference type="ARBA" id="ARBA00022692"/>
    </source>
</evidence>
<feature type="domain" description="EamA" evidence="6">
    <location>
        <begin position="205"/>
        <end position="339"/>
    </location>
</feature>
<feature type="transmembrane region" description="Helical" evidence="5">
    <location>
        <begin position="87"/>
        <end position="107"/>
    </location>
</feature>
<dbReference type="InterPro" id="IPR000620">
    <property type="entry name" value="EamA_dom"/>
</dbReference>
<evidence type="ECO:0000256" key="4">
    <source>
        <dbReference type="ARBA" id="ARBA00023136"/>
    </source>
</evidence>
<dbReference type="AlphaFoldDB" id="A0A1G8R4T4"/>
<feature type="transmembrane region" description="Helical" evidence="5">
    <location>
        <begin position="60"/>
        <end position="81"/>
    </location>
</feature>
<dbReference type="PANTHER" id="PTHR32322:SF9">
    <property type="entry name" value="AMINO-ACID METABOLITE EFFLUX PUMP-RELATED"/>
    <property type="match status" value="1"/>
</dbReference>
<dbReference type="InterPro" id="IPR050638">
    <property type="entry name" value="AA-Vitamin_Transporters"/>
</dbReference>
<dbReference type="Proteomes" id="UP000198894">
    <property type="component" value="Unassembled WGS sequence"/>
</dbReference>
<feature type="transmembrane region" description="Helical" evidence="5">
    <location>
        <begin position="178"/>
        <end position="198"/>
    </location>
</feature>
<keyword evidence="2 5" id="KW-0812">Transmembrane</keyword>
<evidence type="ECO:0000313" key="7">
    <source>
        <dbReference type="EMBL" id="SDJ11969.1"/>
    </source>
</evidence>
<feature type="transmembrane region" description="Helical" evidence="5">
    <location>
        <begin position="146"/>
        <end position="166"/>
    </location>
</feature>
<dbReference type="EMBL" id="FNEE01000004">
    <property type="protein sequence ID" value="SDJ11969.1"/>
    <property type="molecule type" value="Genomic_DNA"/>
</dbReference>
<keyword evidence="3 5" id="KW-1133">Transmembrane helix</keyword>
<feature type="transmembrane region" description="Helical" evidence="5">
    <location>
        <begin position="204"/>
        <end position="224"/>
    </location>
</feature>
<evidence type="ECO:0000256" key="1">
    <source>
        <dbReference type="ARBA" id="ARBA00004141"/>
    </source>
</evidence>
<dbReference type="SUPFAM" id="SSF103481">
    <property type="entry name" value="Multidrug resistance efflux transporter EmrE"/>
    <property type="match status" value="2"/>
</dbReference>
<feature type="domain" description="EamA" evidence="6">
    <location>
        <begin position="60"/>
        <end position="192"/>
    </location>
</feature>
<keyword evidence="4 5" id="KW-0472">Membrane</keyword>
<accession>A0A1G8R4T4</accession>
<evidence type="ECO:0000256" key="3">
    <source>
        <dbReference type="ARBA" id="ARBA00022989"/>
    </source>
</evidence>
<dbReference type="InterPro" id="IPR037185">
    <property type="entry name" value="EmrE-like"/>
</dbReference>
<feature type="transmembrane region" description="Helical" evidence="5">
    <location>
        <begin position="266"/>
        <end position="289"/>
    </location>
</feature>
<feature type="transmembrane region" description="Helical" evidence="5">
    <location>
        <begin position="323"/>
        <end position="342"/>
    </location>
</feature>
<protein>
    <submittedName>
        <fullName evidence="7">Permease of the drug/metabolite transporter (DMT) superfamily</fullName>
    </submittedName>
</protein>
<evidence type="ECO:0000259" key="6">
    <source>
        <dbReference type="Pfam" id="PF00892"/>
    </source>
</evidence>
<dbReference type="PANTHER" id="PTHR32322">
    <property type="entry name" value="INNER MEMBRANE TRANSPORTER"/>
    <property type="match status" value="1"/>
</dbReference>
<evidence type="ECO:0000313" key="8">
    <source>
        <dbReference type="Proteomes" id="UP000198894"/>
    </source>
</evidence>